<evidence type="ECO:0000256" key="16">
    <source>
        <dbReference type="ARBA" id="ARBA00047353"/>
    </source>
</evidence>
<evidence type="ECO:0000256" key="9">
    <source>
        <dbReference type="ARBA" id="ARBA00022692"/>
    </source>
</evidence>
<keyword evidence="10" id="KW-0438">Lignin biosynthesis</keyword>
<evidence type="ECO:0000256" key="5">
    <source>
        <dbReference type="ARBA" id="ARBA00012596"/>
    </source>
</evidence>
<comment type="catalytic activity">
    <reaction evidence="16">
        <text>n isopentenyl diphosphate + (2E,6E)-farnesyl diphosphate = a di-trans,poly-cis-polyprenyl diphosphate + n diphosphate</text>
        <dbReference type="Rhea" id="RHEA:53008"/>
        <dbReference type="Rhea" id="RHEA-COMP:19494"/>
        <dbReference type="ChEBI" id="CHEBI:33019"/>
        <dbReference type="ChEBI" id="CHEBI:128769"/>
        <dbReference type="ChEBI" id="CHEBI:136960"/>
        <dbReference type="ChEBI" id="CHEBI:175763"/>
        <dbReference type="EC" id="2.5.1.87"/>
    </reaction>
</comment>
<comment type="pathway">
    <text evidence="3">Protein modification; protein glycosylation.</text>
</comment>
<evidence type="ECO:0000256" key="2">
    <source>
        <dbReference type="ARBA" id="ARBA00004586"/>
    </source>
</evidence>
<dbReference type="PANTHER" id="PTHR21528:SF0">
    <property type="entry name" value="DEHYDRODOLICHYL DIPHOSPHATE SYNTHASE COMPLEX SUBUNIT NUS1"/>
    <property type="match status" value="1"/>
</dbReference>
<proteinExistence type="inferred from homology"/>
<evidence type="ECO:0000256" key="4">
    <source>
        <dbReference type="ARBA" id="ARBA00005432"/>
    </source>
</evidence>
<reference evidence="18" key="1">
    <citation type="journal article" date="2022" name="Int. J. Mol. Sci.">
        <title>Draft Genome of Tanacetum Coccineum: Genomic Comparison of Closely Related Tanacetum-Family Plants.</title>
        <authorList>
            <person name="Yamashiro T."/>
            <person name="Shiraishi A."/>
            <person name="Nakayama K."/>
            <person name="Satake H."/>
        </authorList>
    </citation>
    <scope>NUCLEOTIDE SEQUENCE</scope>
</reference>
<comment type="subcellular location">
    <subcellularLocation>
        <location evidence="2">Endoplasmic reticulum membrane</location>
    </subcellularLocation>
</comment>
<evidence type="ECO:0000256" key="17">
    <source>
        <dbReference type="SAM" id="Phobius"/>
    </source>
</evidence>
<keyword evidence="13 17" id="KW-1133">Transmembrane helix</keyword>
<evidence type="ECO:0000313" key="18">
    <source>
        <dbReference type="EMBL" id="GJT92104.1"/>
    </source>
</evidence>
<evidence type="ECO:0000256" key="11">
    <source>
        <dbReference type="ARBA" id="ARBA00022824"/>
    </source>
</evidence>
<comment type="caution">
    <text evidence="18">The sequence shown here is derived from an EMBL/GenBank/DDBJ whole genome shotgun (WGS) entry which is preliminary data.</text>
</comment>
<evidence type="ECO:0000256" key="12">
    <source>
        <dbReference type="ARBA" id="ARBA00022842"/>
    </source>
</evidence>
<keyword evidence="14 17" id="KW-0472">Membrane</keyword>
<feature type="transmembrane region" description="Helical" evidence="17">
    <location>
        <begin position="30"/>
        <end position="49"/>
    </location>
</feature>
<dbReference type="Pfam" id="PF01596">
    <property type="entry name" value="Methyltransf_3"/>
    <property type="match status" value="1"/>
</dbReference>
<evidence type="ECO:0000256" key="10">
    <source>
        <dbReference type="ARBA" id="ARBA00022733"/>
    </source>
</evidence>
<keyword evidence="19" id="KW-1185">Reference proteome</keyword>
<comment type="similarity">
    <text evidence="15">Belongs to the class I-like SAM-binding methyltransferase superfamily. Cation-dependent O-methyltransferase family.</text>
</comment>
<comment type="cofactor">
    <cofactor evidence="1">
        <name>Mg(2+)</name>
        <dbReference type="ChEBI" id="CHEBI:18420"/>
    </cofactor>
</comment>
<dbReference type="InterPro" id="IPR038887">
    <property type="entry name" value="Nus1/NgBR"/>
</dbReference>
<keyword evidence="7" id="KW-0808">Transferase</keyword>
<evidence type="ECO:0000256" key="1">
    <source>
        <dbReference type="ARBA" id="ARBA00001946"/>
    </source>
</evidence>
<evidence type="ECO:0000256" key="8">
    <source>
        <dbReference type="ARBA" id="ARBA00022691"/>
    </source>
</evidence>
<evidence type="ECO:0000256" key="3">
    <source>
        <dbReference type="ARBA" id="ARBA00004922"/>
    </source>
</evidence>
<reference evidence="18" key="2">
    <citation type="submission" date="2022-01" db="EMBL/GenBank/DDBJ databases">
        <authorList>
            <person name="Yamashiro T."/>
            <person name="Shiraishi A."/>
            <person name="Satake H."/>
            <person name="Nakayama K."/>
        </authorList>
    </citation>
    <scope>NUCLEOTIDE SEQUENCE</scope>
</reference>
<sequence length="391" mass="44856">MDHSCRGVTTMDLLDQPRKVFVNVLKSGNIVLLLLWHILHLVLSILYLLREIFRAFQSYLITNGYVKAYDDLNLDRVKYLGIVVDSDEARKTSNVIELLEWLSVIGVKKVCLYDREGVLKKSKDIFIERFGSAHLPSEDSKNPPLLSKKQMEFEFVSPIDGKEAVAKAANLLFKKYYADEDSEKPFFTETYLTKALKTLGHVESDPDLLLIYGLARCHLGFPAWRIRYTEMVHMGPLKHKKYGLILKVIHRFTKVKQNYAIYMDREAYEIGRPVIQKAGVEHKIDFIESHALHALPKNEGSFDYAFVDVGKINSINYHERITKLVKVNGIVVYDNTLWFGSVAQPEEMVLKEFKEGRVSIIEINKSLTADPRINISTVPVGDGITICRRLY</sequence>
<dbReference type="Proteomes" id="UP001151760">
    <property type="component" value="Unassembled WGS sequence"/>
</dbReference>
<keyword evidence="12" id="KW-0460">Magnesium</keyword>
<gene>
    <name evidence="18" type="ORF">Tco_1080949</name>
</gene>
<dbReference type="PANTHER" id="PTHR21528">
    <property type="entry name" value="DEHYDRODOLICHYL DIPHOSPHATE SYNTHASE COMPLEX SUBUNIT NUS1"/>
    <property type="match status" value="1"/>
</dbReference>
<evidence type="ECO:0000256" key="15">
    <source>
        <dbReference type="ARBA" id="ARBA00023453"/>
    </source>
</evidence>
<name>A0ABQ5HX21_9ASTR</name>
<evidence type="ECO:0000313" key="19">
    <source>
        <dbReference type="Proteomes" id="UP001151760"/>
    </source>
</evidence>
<protein>
    <recommendedName>
        <fullName evidence="5">ditrans,polycis-polyprenyl diphosphate synthase [(2E,6E)-farnesyldiphosphate specific]</fullName>
        <ecNumber evidence="5">2.5.1.87</ecNumber>
    </recommendedName>
</protein>
<evidence type="ECO:0000256" key="14">
    <source>
        <dbReference type="ARBA" id="ARBA00023136"/>
    </source>
</evidence>
<evidence type="ECO:0000256" key="13">
    <source>
        <dbReference type="ARBA" id="ARBA00022989"/>
    </source>
</evidence>
<dbReference type="InterPro" id="IPR029063">
    <property type="entry name" value="SAM-dependent_MTases_sf"/>
</dbReference>
<dbReference type="SUPFAM" id="SSF53335">
    <property type="entry name" value="S-adenosyl-L-methionine-dependent methyltransferases"/>
    <property type="match status" value="1"/>
</dbReference>
<dbReference type="EMBL" id="BQNB010020078">
    <property type="protein sequence ID" value="GJT92104.1"/>
    <property type="molecule type" value="Genomic_DNA"/>
</dbReference>
<evidence type="ECO:0000256" key="6">
    <source>
        <dbReference type="ARBA" id="ARBA00022603"/>
    </source>
</evidence>
<dbReference type="Gene3D" id="3.40.50.150">
    <property type="entry name" value="Vaccinia Virus protein VP39"/>
    <property type="match status" value="1"/>
</dbReference>
<dbReference type="EC" id="2.5.1.87" evidence="5"/>
<dbReference type="PROSITE" id="PS51682">
    <property type="entry name" value="SAM_OMT_I"/>
    <property type="match status" value="1"/>
</dbReference>
<dbReference type="InterPro" id="IPR036424">
    <property type="entry name" value="UPP_synth-like_sf"/>
</dbReference>
<dbReference type="Gene3D" id="3.40.1180.10">
    <property type="entry name" value="Decaprenyl diphosphate synthase-like"/>
    <property type="match status" value="1"/>
</dbReference>
<dbReference type="SUPFAM" id="SSF64005">
    <property type="entry name" value="Undecaprenyl diphosphate synthase"/>
    <property type="match status" value="1"/>
</dbReference>
<keyword evidence="6" id="KW-0489">Methyltransferase</keyword>
<comment type="similarity">
    <text evidence="4">Belongs to the UPP synthase family.</text>
</comment>
<evidence type="ECO:0000256" key="7">
    <source>
        <dbReference type="ARBA" id="ARBA00022679"/>
    </source>
</evidence>
<keyword evidence="9 17" id="KW-0812">Transmembrane</keyword>
<keyword evidence="11" id="KW-0256">Endoplasmic reticulum</keyword>
<keyword evidence="8" id="KW-0949">S-adenosyl-L-methionine</keyword>
<accession>A0ABQ5HX21</accession>
<organism evidence="18 19">
    <name type="scientific">Tanacetum coccineum</name>
    <dbReference type="NCBI Taxonomy" id="301880"/>
    <lineage>
        <taxon>Eukaryota</taxon>
        <taxon>Viridiplantae</taxon>
        <taxon>Streptophyta</taxon>
        <taxon>Embryophyta</taxon>
        <taxon>Tracheophyta</taxon>
        <taxon>Spermatophyta</taxon>
        <taxon>Magnoliopsida</taxon>
        <taxon>eudicotyledons</taxon>
        <taxon>Gunneridae</taxon>
        <taxon>Pentapetalae</taxon>
        <taxon>asterids</taxon>
        <taxon>campanulids</taxon>
        <taxon>Asterales</taxon>
        <taxon>Asteraceae</taxon>
        <taxon>Asteroideae</taxon>
        <taxon>Anthemideae</taxon>
        <taxon>Anthemidinae</taxon>
        <taxon>Tanacetum</taxon>
    </lineage>
</organism>
<dbReference type="InterPro" id="IPR002935">
    <property type="entry name" value="SAM_O-MeTrfase"/>
</dbReference>